<organism evidence="5 6">
    <name type="scientific">Arcobacter roscoffensis</name>
    <dbReference type="NCBI Taxonomy" id="2961520"/>
    <lineage>
        <taxon>Bacteria</taxon>
        <taxon>Pseudomonadati</taxon>
        <taxon>Campylobacterota</taxon>
        <taxon>Epsilonproteobacteria</taxon>
        <taxon>Campylobacterales</taxon>
        <taxon>Arcobacteraceae</taxon>
        <taxon>Arcobacter</taxon>
    </lineage>
</organism>
<dbReference type="SUPFAM" id="SSF46689">
    <property type="entry name" value="Homeodomain-like"/>
    <property type="match status" value="1"/>
</dbReference>
<keyword evidence="1" id="KW-0805">Transcription regulation</keyword>
<evidence type="ECO:0000256" key="1">
    <source>
        <dbReference type="ARBA" id="ARBA00023015"/>
    </source>
</evidence>
<dbReference type="InterPro" id="IPR003313">
    <property type="entry name" value="AraC-bd"/>
</dbReference>
<dbReference type="InterPro" id="IPR020449">
    <property type="entry name" value="Tscrpt_reg_AraC-type_HTH"/>
</dbReference>
<proteinExistence type="predicted"/>
<evidence type="ECO:0000313" key="5">
    <source>
        <dbReference type="EMBL" id="UTJ07831.1"/>
    </source>
</evidence>
<reference evidence="5" key="1">
    <citation type="submission" date="2022-07" db="EMBL/GenBank/DDBJ databases">
        <title>Arcobacter roscoffensis sp. nov., a marine bacterium isolated from coastal seawater collected from Roscoff, France.</title>
        <authorList>
            <person name="Pascual J."/>
            <person name="Lepeaux C."/>
            <person name="Methner A."/>
            <person name="Overmann J."/>
        </authorList>
    </citation>
    <scope>NUCLEOTIDE SEQUENCE</scope>
    <source>
        <strain evidence="5">ARW1-2F2</strain>
    </source>
</reference>
<feature type="domain" description="HTH araC/xylS-type" evidence="4">
    <location>
        <begin position="169"/>
        <end position="268"/>
    </location>
</feature>
<name>A0ABY5E6N8_9BACT</name>
<evidence type="ECO:0000256" key="3">
    <source>
        <dbReference type="ARBA" id="ARBA00023163"/>
    </source>
</evidence>
<dbReference type="PROSITE" id="PS01124">
    <property type="entry name" value="HTH_ARAC_FAMILY_2"/>
    <property type="match status" value="1"/>
</dbReference>
<keyword evidence="3" id="KW-0804">Transcription</keyword>
<dbReference type="InterPro" id="IPR014710">
    <property type="entry name" value="RmlC-like_jellyroll"/>
</dbReference>
<keyword evidence="6" id="KW-1185">Reference proteome</keyword>
<dbReference type="Pfam" id="PF12833">
    <property type="entry name" value="HTH_18"/>
    <property type="match status" value="1"/>
</dbReference>
<dbReference type="PANTHER" id="PTHR43280">
    <property type="entry name" value="ARAC-FAMILY TRANSCRIPTIONAL REGULATOR"/>
    <property type="match status" value="1"/>
</dbReference>
<protein>
    <submittedName>
        <fullName evidence="5">AraC family transcriptional regulator</fullName>
    </submittedName>
</protein>
<dbReference type="PROSITE" id="PS00041">
    <property type="entry name" value="HTH_ARAC_FAMILY_1"/>
    <property type="match status" value="1"/>
</dbReference>
<dbReference type="PRINTS" id="PR00032">
    <property type="entry name" value="HTHARAC"/>
</dbReference>
<dbReference type="EMBL" id="CP100595">
    <property type="protein sequence ID" value="UTJ07831.1"/>
    <property type="molecule type" value="Genomic_DNA"/>
</dbReference>
<evidence type="ECO:0000313" key="6">
    <source>
        <dbReference type="Proteomes" id="UP001060012"/>
    </source>
</evidence>
<dbReference type="InterPro" id="IPR037923">
    <property type="entry name" value="HTH-like"/>
</dbReference>
<dbReference type="Gene3D" id="1.10.10.60">
    <property type="entry name" value="Homeodomain-like"/>
    <property type="match status" value="2"/>
</dbReference>
<dbReference type="InterPro" id="IPR009057">
    <property type="entry name" value="Homeodomain-like_sf"/>
</dbReference>
<dbReference type="InterPro" id="IPR018060">
    <property type="entry name" value="HTH_AraC"/>
</dbReference>
<dbReference type="PANTHER" id="PTHR43280:SF28">
    <property type="entry name" value="HTH-TYPE TRANSCRIPTIONAL ACTIVATOR RHAS"/>
    <property type="match status" value="1"/>
</dbReference>
<dbReference type="SMART" id="SM00342">
    <property type="entry name" value="HTH_ARAC"/>
    <property type="match status" value="1"/>
</dbReference>
<keyword evidence="2" id="KW-0238">DNA-binding</keyword>
<gene>
    <name evidence="5" type="ORF">NJU99_06965</name>
</gene>
<accession>A0ABY5E6N8</accession>
<dbReference type="Pfam" id="PF02311">
    <property type="entry name" value="AraC_binding"/>
    <property type="match status" value="1"/>
</dbReference>
<sequence length="268" mass="32335">MLKNSVMKELSFQEHKLIFKFIHKKHNFAKHIHDDKYMIGICLDGKNYFNMDNQDFEVTKGMICLIPPNTVHSCKTLNIDNKWQFLTCFIPKDFFEEIAKSICNKSNFTFKEYFIKDDDLATYLEKIIRDTLTYEKIFDNHIIDFITLFCEKYMTYKEKIKTIKNERFEELFKFFKEEKYDLKELSFYDMAKVMNMNPYYFHRIFSKSIGLTPQTFINFLRVSKATKLLTNYESLSQLALECGFYDQSHFTKEFKKYHGITPTKYKNI</sequence>
<evidence type="ECO:0000259" key="4">
    <source>
        <dbReference type="PROSITE" id="PS01124"/>
    </source>
</evidence>
<dbReference type="Gene3D" id="2.60.120.10">
    <property type="entry name" value="Jelly Rolls"/>
    <property type="match status" value="1"/>
</dbReference>
<evidence type="ECO:0000256" key="2">
    <source>
        <dbReference type="ARBA" id="ARBA00023125"/>
    </source>
</evidence>
<dbReference type="InterPro" id="IPR018062">
    <property type="entry name" value="HTH_AraC-typ_CS"/>
</dbReference>
<dbReference type="RefSeq" id="WP_254578005.1">
    <property type="nucleotide sequence ID" value="NZ_CP100595.1"/>
</dbReference>
<dbReference type="SUPFAM" id="SSF51215">
    <property type="entry name" value="Regulatory protein AraC"/>
    <property type="match status" value="1"/>
</dbReference>
<dbReference type="Proteomes" id="UP001060012">
    <property type="component" value="Chromosome"/>
</dbReference>